<dbReference type="AlphaFoldDB" id="L9KUC5"/>
<dbReference type="InterPro" id="IPR003599">
    <property type="entry name" value="Ig_sub"/>
</dbReference>
<evidence type="ECO:0000256" key="6">
    <source>
        <dbReference type="ARBA" id="ARBA00022729"/>
    </source>
</evidence>
<organism evidence="19 20">
    <name type="scientific">Tupaia chinensis</name>
    <name type="common">Chinese tree shrew</name>
    <name type="synonym">Tupaia belangeri chinensis</name>
    <dbReference type="NCBI Taxonomy" id="246437"/>
    <lineage>
        <taxon>Eukaryota</taxon>
        <taxon>Metazoa</taxon>
        <taxon>Chordata</taxon>
        <taxon>Craniata</taxon>
        <taxon>Vertebrata</taxon>
        <taxon>Euteleostomi</taxon>
        <taxon>Mammalia</taxon>
        <taxon>Eutheria</taxon>
        <taxon>Euarchontoglires</taxon>
        <taxon>Scandentia</taxon>
        <taxon>Tupaiidae</taxon>
        <taxon>Tupaia</taxon>
    </lineage>
</organism>
<accession>L9KUC5</accession>
<evidence type="ECO:0000256" key="1">
    <source>
        <dbReference type="ARBA" id="ARBA00004251"/>
    </source>
</evidence>
<evidence type="ECO:0000256" key="9">
    <source>
        <dbReference type="ARBA" id="ARBA00023130"/>
    </source>
</evidence>
<evidence type="ECO:0000256" key="16">
    <source>
        <dbReference type="ARBA" id="ARBA00046918"/>
    </source>
</evidence>
<evidence type="ECO:0000256" key="4">
    <source>
        <dbReference type="ARBA" id="ARBA00022588"/>
    </source>
</evidence>
<dbReference type="PROSITE" id="PS50835">
    <property type="entry name" value="IG_LIKE"/>
    <property type="match status" value="1"/>
</dbReference>
<keyword evidence="8 17" id="KW-1133">Transmembrane helix</keyword>
<dbReference type="GO" id="GO:0070945">
    <property type="term" value="P:neutrophil-mediated killing of gram-negative bacterium"/>
    <property type="evidence" value="ECO:0007669"/>
    <property type="project" value="TreeGrafter"/>
</dbReference>
<evidence type="ECO:0000256" key="7">
    <source>
        <dbReference type="ARBA" id="ARBA00022859"/>
    </source>
</evidence>
<keyword evidence="14" id="KW-0393">Immunoglobulin domain</keyword>
<keyword evidence="12 19" id="KW-0675">Receptor</keyword>
<dbReference type="STRING" id="246437.L9KUC5"/>
<dbReference type="EMBL" id="KB320663">
    <property type="protein sequence ID" value="ELW66064.1"/>
    <property type="molecule type" value="Genomic_DNA"/>
</dbReference>
<keyword evidence="5 17" id="KW-0812">Transmembrane</keyword>
<dbReference type="GO" id="GO:0005886">
    <property type="term" value="C:plasma membrane"/>
    <property type="evidence" value="ECO:0007669"/>
    <property type="project" value="UniProtKB-SubCell"/>
</dbReference>
<dbReference type="GO" id="GO:0045087">
    <property type="term" value="P:innate immune response"/>
    <property type="evidence" value="ECO:0007669"/>
    <property type="project" value="UniProtKB-KW"/>
</dbReference>
<dbReference type="Proteomes" id="UP000011518">
    <property type="component" value="Unassembled WGS sequence"/>
</dbReference>
<keyword evidence="10 17" id="KW-0472">Membrane</keyword>
<evidence type="ECO:0000256" key="2">
    <source>
        <dbReference type="ARBA" id="ARBA00021287"/>
    </source>
</evidence>
<evidence type="ECO:0000256" key="3">
    <source>
        <dbReference type="ARBA" id="ARBA00022475"/>
    </source>
</evidence>
<dbReference type="Pfam" id="PF07686">
    <property type="entry name" value="V-set"/>
    <property type="match status" value="1"/>
</dbReference>
<name>L9KUC5_TUPCH</name>
<keyword evidence="6" id="KW-0732">Signal</keyword>
<keyword evidence="3" id="KW-1003">Cell membrane</keyword>
<reference evidence="20" key="1">
    <citation type="submission" date="2012-07" db="EMBL/GenBank/DDBJ databases">
        <title>Genome of the Chinese tree shrew, a rising model animal genetically related to primates.</title>
        <authorList>
            <person name="Zhang G."/>
            <person name="Fan Y."/>
            <person name="Yao Y."/>
            <person name="Huang Z."/>
        </authorList>
    </citation>
    <scope>NUCLEOTIDE SEQUENCE [LARGE SCALE GENOMIC DNA]</scope>
</reference>
<keyword evidence="4" id="KW-0399">Innate immunity</keyword>
<evidence type="ECO:0000256" key="14">
    <source>
        <dbReference type="ARBA" id="ARBA00023319"/>
    </source>
</evidence>
<evidence type="ECO:0000313" key="20">
    <source>
        <dbReference type="Proteomes" id="UP000011518"/>
    </source>
</evidence>
<evidence type="ECO:0000256" key="10">
    <source>
        <dbReference type="ARBA" id="ARBA00023136"/>
    </source>
</evidence>
<keyword evidence="11" id="KW-1015">Disulfide bond</keyword>
<feature type="transmembrane region" description="Helical" evidence="17">
    <location>
        <begin position="188"/>
        <end position="212"/>
    </location>
</feature>
<dbReference type="InterPro" id="IPR013783">
    <property type="entry name" value="Ig-like_fold"/>
</dbReference>
<keyword evidence="9" id="KW-1064">Adaptive immunity</keyword>
<dbReference type="SMART" id="SM00409">
    <property type="entry name" value="IG"/>
    <property type="match status" value="1"/>
</dbReference>
<reference evidence="20" key="2">
    <citation type="journal article" date="2013" name="Nat. Commun.">
        <title>Genome of the Chinese tree shrew.</title>
        <authorList>
            <person name="Fan Y."/>
            <person name="Huang Z.Y."/>
            <person name="Cao C.C."/>
            <person name="Chen C.S."/>
            <person name="Chen Y.X."/>
            <person name="Fan D.D."/>
            <person name="He J."/>
            <person name="Hou H.L."/>
            <person name="Hu L."/>
            <person name="Hu X.T."/>
            <person name="Jiang X.T."/>
            <person name="Lai R."/>
            <person name="Lang Y.S."/>
            <person name="Liang B."/>
            <person name="Liao S.G."/>
            <person name="Mu D."/>
            <person name="Ma Y.Y."/>
            <person name="Niu Y.Y."/>
            <person name="Sun X.Q."/>
            <person name="Xia J.Q."/>
            <person name="Xiao J."/>
            <person name="Xiong Z.Q."/>
            <person name="Xu L."/>
            <person name="Yang L."/>
            <person name="Zhang Y."/>
            <person name="Zhao W."/>
            <person name="Zhao X.D."/>
            <person name="Zheng Y.T."/>
            <person name="Zhou J.M."/>
            <person name="Zhu Y.B."/>
            <person name="Zhang G.J."/>
            <person name="Wang J."/>
            <person name="Yao Y.G."/>
        </authorList>
    </citation>
    <scope>NUCLEOTIDE SEQUENCE [LARGE SCALE GENOMIC DNA]</scope>
</reference>
<evidence type="ECO:0000256" key="8">
    <source>
        <dbReference type="ARBA" id="ARBA00022989"/>
    </source>
</evidence>
<sequence>MLLVAELQAAGELIEKHVLAEGQNLTVSCPFNIQKYARSRKAWQRLKEGQEPLNLAIIDRPSGTPSQVQVERYMLEDLPEDGMLHVRMINLRVEDSGLYRCVIYHPPRDPVVLYDLVRLVVTPGSSGTPTSDQNSIQKLPRTTTLPPVITKAFSISYTRSRAVTEPPTTSPGLGVNVINVTDVTRIPVFSIVVPIACGLLSKSLVFTVLFAVTQRSFGH</sequence>
<keyword evidence="13" id="KW-0325">Glycoprotein</keyword>
<dbReference type="PANTHER" id="PTHR19357">
    <property type="entry name" value="TRIGGERING RECEPTOR EXPRESSED ON MYELOID CELLS 1"/>
    <property type="match status" value="1"/>
</dbReference>
<keyword evidence="20" id="KW-1185">Reference proteome</keyword>
<feature type="domain" description="Ig-like" evidence="18">
    <location>
        <begin position="1"/>
        <end position="105"/>
    </location>
</feature>
<evidence type="ECO:0000256" key="13">
    <source>
        <dbReference type="ARBA" id="ARBA00023180"/>
    </source>
</evidence>
<comment type="subcellular location">
    <subcellularLocation>
        <location evidence="1">Cell membrane</location>
        <topology evidence="1">Single-pass type I membrane protein</topology>
    </subcellularLocation>
</comment>
<evidence type="ECO:0000256" key="12">
    <source>
        <dbReference type="ARBA" id="ARBA00023170"/>
    </source>
</evidence>
<dbReference type="InParanoid" id="L9KUC5"/>
<comment type="subunit">
    <text evidence="16">Monomer. Homomultimer; when activated. Interacts with TYROBP/DAP12. Interacts with TLR4.</text>
</comment>
<evidence type="ECO:0000256" key="11">
    <source>
        <dbReference type="ARBA" id="ARBA00023157"/>
    </source>
</evidence>
<dbReference type="GO" id="GO:0002250">
    <property type="term" value="P:adaptive immune response"/>
    <property type="evidence" value="ECO:0007669"/>
    <property type="project" value="UniProtKB-KW"/>
</dbReference>
<gene>
    <name evidence="19" type="ORF">TREES_T100014895</name>
</gene>
<dbReference type="eggNOG" id="ENOG502TE0T">
    <property type="taxonomic scope" value="Eukaryota"/>
</dbReference>
<protein>
    <recommendedName>
        <fullName evidence="2">Triggering receptor expressed on myeloid cells 1</fullName>
    </recommendedName>
</protein>
<evidence type="ECO:0000313" key="19">
    <source>
        <dbReference type="EMBL" id="ELW66064.1"/>
    </source>
</evidence>
<keyword evidence="7" id="KW-0391">Immunity</keyword>
<evidence type="ECO:0000256" key="17">
    <source>
        <dbReference type="SAM" id="Phobius"/>
    </source>
</evidence>
<dbReference type="InterPro" id="IPR036179">
    <property type="entry name" value="Ig-like_dom_sf"/>
</dbReference>
<dbReference type="SUPFAM" id="SSF48726">
    <property type="entry name" value="Immunoglobulin"/>
    <property type="match status" value="1"/>
</dbReference>
<evidence type="ECO:0000256" key="5">
    <source>
        <dbReference type="ARBA" id="ARBA00022692"/>
    </source>
</evidence>
<proteinExistence type="predicted"/>
<evidence type="ECO:0000256" key="15">
    <source>
        <dbReference type="ARBA" id="ARBA00045778"/>
    </source>
</evidence>
<dbReference type="InterPro" id="IPR007110">
    <property type="entry name" value="Ig-like_dom"/>
</dbReference>
<dbReference type="PANTHER" id="PTHR19357:SF0">
    <property type="entry name" value="TRIGGERING RECEPTOR EXPRESSED ON MYELOID CELLS 1"/>
    <property type="match status" value="1"/>
</dbReference>
<dbReference type="GO" id="GO:0030593">
    <property type="term" value="P:neutrophil chemotaxis"/>
    <property type="evidence" value="ECO:0007669"/>
    <property type="project" value="TreeGrafter"/>
</dbReference>
<comment type="function">
    <text evidence="15">Cell surface receptor that plays important roles in innate and adaptive immunity by amplifying inflammatory responses. Upon activation by various ligands such as PGLYRP1, HMGB1 or HSP70, multimerizes and forms a complex with transmembrane adapter TYROBP/DAP12. In turn, initiates a SYK-mediated cascade of tyrosine phosphorylation, activating multiple downstream mediators such as BTK, MAPK1, MAPK3 or phospholipase C-gamma. This cascade promotes the neutrophil- and macrophage-mediated release of pro-inflammatory cytokines and/or chemokines, as well as their migration and thereby amplifies inflammatory responses that are triggered by bacterial and fungal infections. By also promoting the amplification of inflammatory signals that are initially triggered by Toll-like receptor (TLR) and NOD-like receptor engagement, plays a major role in the pathophysiology of acute and chronic inflammatory diseases of different etiologies including septic shock and atherosclerosis.</text>
</comment>
<dbReference type="Gene3D" id="2.60.40.10">
    <property type="entry name" value="Immunoglobulins"/>
    <property type="match status" value="1"/>
</dbReference>
<dbReference type="FunCoup" id="L9KUC5">
    <property type="interactions" value="104"/>
</dbReference>
<evidence type="ECO:0000259" key="18">
    <source>
        <dbReference type="PROSITE" id="PS50835"/>
    </source>
</evidence>
<dbReference type="InterPro" id="IPR013106">
    <property type="entry name" value="Ig_V-set"/>
</dbReference>